<evidence type="ECO:0000256" key="1">
    <source>
        <dbReference type="ARBA" id="ARBA00004651"/>
    </source>
</evidence>
<dbReference type="PROSITE" id="PS50929">
    <property type="entry name" value="ABC_TM1F"/>
    <property type="match status" value="1"/>
</dbReference>
<organism evidence="10 11">
    <name type="scientific">Rugosimonospora acidiphila</name>
    <dbReference type="NCBI Taxonomy" id="556531"/>
    <lineage>
        <taxon>Bacteria</taxon>
        <taxon>Bacillati</taxon>
        <taxon>Actinomycetota</taxon>
        <taxon>Actinomycetes</taxon>
        <taxon>Micromonosporales</taxon>
        <taxon>Micromonosporaceae</taxon>
        <taxon>Rugosimonospora</taxon>
    </lineage>
</organism>
<dbReference type="PROSITE" id="PS50893">
    <property type="entry name" value="ABC_TRANSPORTER_2"/>
    <property type="match status" value="1"/>
</dbReference>
<evidence type="ECO:0000256" key="5">
    <source>
        <dbReference type="ARBA" id="ARBA00022989"/>
    </source>
</evidence>
<dbReference type="Pfam" id="PF00005">
    <property type="entry name" value="ABC_tran"/>
    <property type="match status" value="1"/>
</dbReference>
<dbReference type="SUPFAM" id="SSF52540">
    <property type="entry name" value="P-loop containing nucleoside triphosphate hydrolases"/>
    <property type="match status" value="1"/>
</dbReference>
<feature type="transmembrane region" description="Helical" evidence="7">
    <location>
        <begin position="178"/>
        <end position="197"/>
    </location>
</feature>
<evidence type="ECO:0000313" key="10">
    <source>
        <dbReference type="EMBL" id="GAA5188068.1"/>
    </source>
</evidence>
<keyword evidence="5 7" id="KW-1133">Transmembrane helix</keyword>
<dbReference type="GO" id="GO:0005524">
    <property type="term" value="F:ATP binding"/>
    <property type="evidence" value="ECO:0007669"/>
    <property type="project" value="UniProtKB-KW"/>
</dbReference>
<proteinExistence type="predicted"/>
<comment type="subcellular location">
    <subcellularLocation>
        <location evidence="1">Cell membrane</location>
        <topology evidence="1">Multi-pass membrane protein</topology>
    </subcellularLocation>
</comment>
<feature type="transmembrane region" description="Helical" evidence="7">
    <location>
        <begin position="270"/>
        <end position="291"/>
    </location>
</feature>
<dbReference type="EMBL" id="BAABJQ010000010">
    <property type="protein sequence ID" value="GAA5188068.1"/>
    <property type="molecule type" value="Genomic_DNA"/>
</dbReference>
<dbReference type="Gene3D" id="3.40.50.300">
    <property type="entry name" value="P-loop containing nucleotide triphosphate hydrolases"/>
    <property type="match status" value="1"/>
</dbReference>
<protein>
    <submittedName>
        <fullName evidence="10">ABC transporter ATP-binding protein</fullName>
    </submittedName>
</protein>
<dbReference type="SMART" id="SM00382">
    <property type="entry name" value="AAA"/>
    <property type="match status" value="1"/>
</dbReference>
<evidence type="ECO:0000256" key="7">
    <source>
        <dbReference type="SAM" id="Phobius"/>
    </source>
</evidence>
<feature type="transmembrane region" description="Helical" evidence="7">
    <location>
        <begin position="71"/>
        <end position="95"/>
    </location>
</feature>
<evidence type="ECO:0000259" key="8">
    <source>
        <dbReference type="PROSITE" id="PS50893"/>
    </source>
</evidence>
<dbReference type="CDD" id="cd18550">
    <property type="entry name" value="ABC_6TM_exporter_like"/>
    <property type="match status" value="1"/>
</dbReference>
<name>A0ABP9RWX0_9ACTN</name>
<gene>
    <name evidence="10" type="ORF">GCM10023322_37830</name>
</gene>
<dbReference type="PANTHER" id="PTHR43394:SF1">
    <property type="entry name" value="ATP-BINDING CASSETTE SUB-FAMILY B MEMBER 10, MITOCHONDRIAL"/>
    <property type="match status" value="1"/>
</dbReference>
<dbReference type="Pfam" id="PF00664">
    <property type="entry name" value="ABC_membrane"/>
    <property type="match status" value="1"/>
</dbReference>
<dbReference type="RefSeq" id="WP_345631259.1">
    <property type="nucleotide sequence ID" value="NZ_BAABJQ010000010.1"/>
</dbReference>
<feature type="domain" description="ABC transmembrane type-1" evidence="9">
    <location>
        <begin position="39"/>
        <end position="316"/>
    </location>
</feature>
<feature type="domain" description="ABC transporter" evidence="8">
    <location>
        <begin position="359"/>
        <end position="594"/>
    </location>
</feature>
<evidence type="ECO:0000256" key="2">
    <source>
        <dbReference type="ARBA" id="ARBA00022692"/>
    </source>
</evidence>
<feature type="transmembrane region" description="Helical" evidence="7">
    <location>
        <begin position="36"/>
        <end position="59"/>
    </location>
</feature>
<keyword evidence="6 7" id="KW-0472">Membrane</keyword>
<dbReference type="InterPro" id="IPR039421">
    <property type="entry name" value="Type_1_exporter"/>
</dbReference>
<evidence type="ECO:0000313" key="11">
    <source>
        <dbReference type="Proteomes" id="UP001501570"/>
    </source>
</evidence>
<reference evidence="11" key="1">
    <citation type="journal article" date="2019" name="Int. J. Syst. Evol. Microbiol.">
        <title>The Global Catalogue of Microorganisms (GCM) 10K type strain sequencing project: providing services to taxonomists for standard genome sequencing and annotation.</title>
        <authorList>
            <consortium name="The Broad Institute Genomics Platform"/>
            <consortium name="The Broad Institute Genome Sequencing Center for Infectious Disease"/>
            <person name="Wu L."/>
            <person name="Ma J."/>
        </authorList>
    </citation>
    <scope>NUCLEOTIDE SEQUENCE [LARGE SCALE GENOMIC DNA]</scope>
    <source>
        <strain evidence="11">JCM 18304</strain>
    </source>
</reference>
<dbReference type="InterPro" id="IPR017871">
    <property type="entry name" value="ABC_transporter-like_CS"/>
</dbReference>
<dbReference type="InterPro" id="IPR036640">
    <property type="entry name" value="ABC1_TM_sf"/>
</dbReference>
<dbReference type="InterPro" id="IPR003593">
    <property type="entry name" value="AAA+_ATPase"/>
</dbReference>
<comment type="caution">
    <text evidence="10">The sequence shown here is derived from an EMBL/GenBank/DDBJ whole genome shotgun (WGS) entry which is preliminary data.</text>
</comment>
<keyword evidence="2 7" id="KW-0812">Transmembrane</keyword>
<sequence>MTSAATRQAPAVLDTSDQERKVPLRRIVALFRPHTWLLALLLVLVVGQAAFNVVAPFMLRAIIDRGLPERNAVLITWLALGMIGSAVAAGALGVVTGQLSNVIGQRIMHGLRVSVYGHLQRMSLAFFTRTRTGDVLSRVLNDVGGVDNVVTNTASSLVQNTVTAGAIVVAMLLLDWRLSVLALLVVPLFLAMTFRLGRQRRALSRRRQGGLSALTTLVEESLSVAGVLLAKTMGLRDELVRRFSDQSKQISDVELAAVMAGRWRLATRRVALVVVPAIVYWLAGIEVAHGASLASIGTVVAFSSMVNRLIGPISGVQGIGQNVSVSMALFGRIFDVLDLPVDVDDRPGARPLVVTRGEVRLTDVSFRYEGAERWTIEDLDLVCPPGSMTAIVGETGSGKTTLAYLIARLYEPERGTVSVDGTDVRDVTLGSLATSIGLVSQETYLLHASIRENLLLAKPDATDEQLRAATGAARLHDLIEGLPDGYDTMVGERGYRFSGGERQRLAIARMLLRNPPVLLLDEATSALDTRTERAVQEALDALSEGRTTIVIAHRLATIERADQIVVLHDGRIVERGTHADLVGLAGRYAGFLRPAGPRSGEQLTAG</sequence>
<keyword evidence="4 10" id="KW-0067">ATP-binding</keyword>
<dbReference type="Proteomes" id="UP001501570">
    <property type="component" value="Unassembled WGS sequence"/>
</dbReference>
<dbReference type="PROSITE" id="PS00211">
    <property type="entry name" value="ABC_TRANSPORTER_1"/>
    <property type="match status" value="1"/>
</dbReference>
<keyword evidence="11" id="KW-1185">Reference proteome</keyword>
<dbReference type="InterPro" id="IPR003439">
    <property type="entry name" value="ABC_transporter-like_ATP-bd"/>
</dbReference>
<keyword evidence="3" id="KW-0547">Nucleotide-binding</keyword>
<dbReference type="InterPro" id="IPR027417">
    <property type="entry name" value="P-loop_NTPase"/>
</dbReference>
<dbReference type="Gene3D" id="1.20.1560.10">
    <property type="entry name" value="ABC transporter type 1, transmembrane domain"/>
    <property type="match status" value="1"/>
</dbReference>
<dbReference type="PANTHER" id="PTHR43394">
    <property type="entry name" value="ATP-DEPENDENT PERMEASE MDL1, MITOCHONDRIAL"/>
    <property type="match status" value="1"/>
</dbReference>
<dbReference type="SUPFAM" id="SSF90123">
    <property type="entry name" value="ABC transporter transmembrane region"/>
    <property type="match status" value="1"/>
</dbReference>
<accession>A0ABP9RWX0</accession>
<evidence type="ECO:0000259" key="9">
    <source>
        <dbReference type="PROSITE" id="PS50929"/>
    </source>
</evidence>
<evidence type="ECO:0000256" key="3">
    <source>
        <dbReference type="ARBA" id="ARBA00022741"/>
    </source>
</evidence>
<evidence type="ECO:0000256" key="6">
    <source>
        <dbReference type="ARBA" id="ARBA00023136"/>
    </source>
</evidence>
<dbReference type="InterPro" id="IPR011527">
    <property type="entry name" value="ABC1_TM_dom"/>
</dbReference>
<evidence type="ECO:0000256" key="4">
    <source>
        <dbReference type="ARBA" id="ARBA00022840"/>
    </source>
</evidence>